<evidence type="ECO:0000313" key="4">
    <source>
        <dbReference type="Proteomes" id="UP000242469"/>
    </source>
</evidence>
<dbReference type="InterPro" id="IPR045351">
    <property type="entry name" value="DUF6531"/>
</dbReference>
<feature type="domain" description="DUF6531" evidence="2">
    <location>
        <begin position="148"/>
        <end position="213"/>
    </location>
</feature>
<dbReference type="AlphaFoldDB" id="A0A1H4HAZ6"/>
<protein>
    <submittedName>
        <fullName evidence="3">YD repeat-containing protein</fullName>
    </submittedName>
</protein>
<keyword evidence="4" id="KW-1185">Reference proteome</keyword>
<proteinExistence type="predicted"/>
<gene>
    <name evidence="3" type="ORF">SAMN02745729_1402</name>
</gene>
<dbReference type="Gene3D" id="2.60.40.10">
    <property type="entry name" value="Immunoglobulins"/>
    <property type="match status" value="1"/>
</dbReference>
<accession>A0A1H4HAZ6</accession>
<dbReference type="Pfam" id="PF20148">
    <property type="entry name" value="DUF6531"/>
    <property type="match status" value="1"/>
</dbReference>
<dbReference type="EMBL" id="FNRJ01000040">
    <property type="protein sequence ID" value="SEB18974.1"/>
    <property type="molecule type" value="Genomic_DNA"/>
</dbReference>
<dbReference type="Pfam" id="PF05593">
    <property type="entry name" value="RHS_repeat"/>
    <property type="match status" value="1"/>
</dbReference>
<dbReference type="RefSeq" id="WP_254775089.1">
    <property type="nucleotide sequence ID" value="NZ_FNRJ01000040.1"/>
</dbReference>
<dbReference type="PANTHER" id="PTHR32305">
    <property type="match status" value="1"/>
</dbReference>
<sequence>MSKMLRIASITGLLLAAQGFSSIANAACTLQFTSPSDGTTVRSSTITVYGQGGADAQHGDYGTVTATLNGTPFFNYSGSFTAAVSFLETRGVSVNLREGNNFFSVSGSAGGCSATDSMNLFYDPEVTLGKNKGEPETLACDAPNNSQGNPINTAIGNKFQKEEDYRANGPYPLFFARHYNSVDGYWRHSYSTRLNITSGLITLILADGRESVFTVTGSTITPSPAELGTLEQSGTGWRYTSSRQDVFDFDSQGRLTRMANINGQFHVLTYGATDVLVEDTFGRQLTFTQDEHFQPLSLVTSSLSTTYTYDSSRLTQVTTLAGGQTFERTFHYENATYPQFLTGITDERGIRYVTWEYDSSGRATKSVHADGADETSIVYNTDGSVTVTNALGREVTYHYVVIDGVKRIASIDGEPTPNCPASNSSYSYDTRGLLTSKTDERGIVTVYQYNSRGLETSRTEASGTPEARTITTQWHPTLQLPVMITEPQRVTEMTYDATGRLLSQVVTPQP</sequence>
<dbReference type="InterPro" id="IPR050708">
    <property type="entry name" value="T6SS_VgrG/RHS"/>
</dbReference>
<feature type="chain" id="PRO_5017350458" evidence="1">
    <location>
        <begin position="27"/>
        <end position="510"/>
    </location>
</feature>
<keyword evidence="1" id="KW-0732">Signal</keyword>
<dbReference type="InterPro" id="IPR013783">
    <property type="entry name" value="Ig-like_fold"/>
</dbReference>
<dbReference type="Gene3D" id="2.180.10.10">
    <property type="entry name" value="RHS repeat-associated core"/>
    <property type="match status" value="1"/>
</dbReference>
<reference evidence="4" key="1">
    <citation type="submission" date="2016-10" db="EMBL/GenBank/DDBJ databases">
        <authorList>
            <person name="Varghese N."/>
            <person name="Submissions S."/>
        </authorList>
    </citation>
    <scope>NUCLEOTIDE SEQUENCE [LARGE SCALE GENOMIC DNA]</scope>
    <source>
        <strain evidence="4">DSM 11526</strain>
    </source>
</reference>
<evidence type="ECO:0000313" key="3">
    <source>
        <dbReference type="EMBL" id="SEB18974.1"/>
    </source>
</evidence>
<evidence type="ECO:0000256" key="1">
    <source>
        <dbReference type="SAM" id="SignalP"/>
    </source>
</evidence>
<dbReference type="InterPro" id="IPR006530">
    <property type="entry name" value="YD"/>
</dbReference>
<name>A0A1H4HAZ6_9GAMM</name>
<feature type="signal peptide" evidence="1">
    <location>
        <begin position="1"/>
        <end position="26"/>
    </location>
</feature>
<dbReference type="NCBIfam" id="TIGR01643">
    <property type="entry name" value="YD_repeat_2x"/>
    <property type="match status" value="1"/>
</dbReference>
<dbReference type="STRING" id="1122198.SAMN02745729_1402"/>
<dbReference type="Proteomes" id="UP000242469">
    <property type="component" value="Unassembled WGS sequence"/>
</dbReference>
<dbReference type="InterPro" id="IPR031325">
    <property type="entry name" value="RHS_repeat"/>
</dbReference>
<evidence type="ECO:0000259" key="2">
    <source>
        <dbReference type="Pfam" id="PF20148"/>
    </source>
</evidence>
<organism evidence="3 4">
    <name type="scientific">Marinobacterium iners DSM 11526</name>
    <dbReference type="NCBI Taxonomy" id="1122198"/>
    <lineage>
        <taxon>Bacteria</taxon>
        <taxon>Pseudomonadati</taxon>
        <taxon>Pseudomonadota</taxon>
        <taxon>Gammaproteobacteria</taxon>
        <taxon>Oceanospirillales</taxon>
        <taxon>Oceanospirillaceae</taxon>
        <taxon>Marinobacterium</taxon>
    </lineage>
</organism>
<dbReference type="PANTHER" id="PTHR32305:SF15">
    <property type="entry name" value="PROTEIN RHSA-RELATED"/>
    <property type="match status" value="1"/>
</dbReference>